<dbReference type="Proteomes" id="UP000637643">
    <property type="component" value="Unassembled WGS sequence"/>
</dbReference>
<dbReference type="InterPro" id="IPR036465">
    <property type="entry name" value="vWFA_dom_sf"/>
</dbReference>
<evidence type="ECO:0000259" key="1">
    <source>
        <dbReference type="Pfam" id="PF25045"/>
    </source>
</evidence>
<sequence>MREAVDLTFDNLPDIGGRSAIFLDISGSMNSGEYLQIGSVFALALYKKTAGQSLFWLFDTEVFDAKPSRRDSILGQAEQIRARGGTDTGAPVRRLLAERKKVDQIIMITDEQQNSGSPFYEALRMYRAKVNKDVKAFIVDIAPYRNAMVPTQDDKTFYIYGWSDTVLNFIAQSAAGYGTMTERISAMELQ</sequence>
<dbReference type="InterPro" id="IPR056800">
    <property type="entry name" value="vWA_Ro60"/>
</dbReference>
<dbReference type="SUPFAM" id="SSF53300">
    <property type="entry name" value="vWA-like"/>
    <property type="match status" value="1"/>
</dbReference>
<name>A0A917FML4_9BACL</name>
<evidence type="ECO:0000313" key="3">
    <source>
        <dbReference type="Proteomes" id="UP000637643"/>
    </source>
</evidence>
<dbReference type="PANTHER" id="PTHR14202:SF0">
    <property type="entry name" value="RNA-BINDING PROTEIN RO60"/>
    <property type="match status" value="1"/>
</dbReference>
<dbReference type="Pfam" id="PF25045">
    <property type="entry name" value="vWA_Ro60"/>
    <property type="match status" value="1"/>
</dbReference>
<dbReference type="InterPro" id="IPR040322">
    <property type="entry name" value="TROVE2"/>
</dbReference>
<dbReference type="GO" id="GO:0003723">
    <property type="term" value="F:RNA binding"/>
    <property type="evidence" value="ECO:0007669"/>
    <property type="project" value="InterPro"/>
</dbReference>
<reference evidence="2" key="1">
    <citation type="journal article" date="2014" name="Int. J. Syst. Evol. Microbiol.">
        <title>Complete genome sequence of Corynebacterium casei LMG S-19264T (=DSM 44701T), isolated from a smear-ripened cheese.</title>
        <authorList>
            <consortium name="US DOE Joint Genome Institute (JGI-PGF)"/>
            <person name="Walter F."/>
            <person name="Albersmeier A."/>
            <person name="Kalinowski J."/>
            <person name="Ruckert C."/>
        </authorList>
    </citation>
    <scope>NUCLEOTIDE SEQUENCE</scope>
    <source>
        <strain evidence="2">CGMCC 1.16134</strain>
    </source>
</reference>
<dbReference type="Gene3D" id="3.40.50.410">
    <property type="entry name" value="von Willebrand factor, type A domain"/>
    <property type="match status" value="1"/>
</dbReference>
<accession>A0A917FML4</accession>
<dbReference type="AlphaFoldDB" id="A0A917FML4"/>
<feature type="domain" description="RNA-binding protein RO60 vWA" evidence="1">
    <location>
        <begin position="21"/>
        <end position="171"/>
    </location>
</feature>
<dbReference type="PANTHER" id="PTHR14202">
    <property type="entry name" value="60 KDA RIBONUCLEOPROTEIN SSA/RO"/>
    <property type="match status" value="1"/>
</dbReference>
<proteinExistence type="predicted"/>
<reference evidence="2" key="2">
    <citation type="submission" date="2020-09" db="EMBL/GenBank/DDBJ databases">
        <authorList>
            <person name="Sun Q."/>
            <person name="Zhou Y."/>
        </authorList>
    </citation>
    <scope>NUCLEOTIDE SEQUENCE</scope>
    <source>
        <strain evidence="2">CGMCC 1.16134</strain>
    </source>
</reference>
<comment type="caution">
    <text evidence="2">The sequence shown here is derived from an EMBL/GenBank/DDBJ whole genome shotgun (WGS) entry which is preliminary data.</text>
</comment>
<evidence type="ECO:0000313" key="2">
    <source>
        <dbReference type="EMBL" id="GGF90045.1"/>
    </source>
</evidence>
<keyword evidence="3" id="KW-1185">Reference proteome</keyword>
<gene>
    <name evidence="2" type="ORF">GCM10010912_39040</name>
</gene>
<dbReference type="EMBL" id="BMKR01000017">
    <property type="protein sequence ID" value="GGF90045.1"/>
    <property type="molecule type" value="Genomic_DNA"/>
</dbReference>
<organism evidence="2 3">
    <name type="scientific">Paenibacillus albidus</name>
    <dbReference type="NCBI Taxonomy" id="2041023"/>
    <lineage>
        <taxon>Bacteria</taxon>
        <taxon>Bacillati</taxon>
        <taxon>Bacillota</taxon>
        <taxon>Bacilli</taxon>
        <taxon>Bacillales</taxon>
        <taxon>Paenibacillaceae</taxon>
        <taxon>Paenibacillus</taxon>
    </lineage>
</organism>
<dbReference type="GO" id="GO:1990904">
    <property type="term" value="C:ribonucleoprotein complex"/>
    <property type="evidence" value="ECO:0007669"/>
    <property type="project" value="TreeGrafter"/>
</dbReference>
<protein>
    <recommendedName>
        <fullName evidence="1">RNA-binding protein RO60 vWA domain-containing protein</fullName>
    </recommendedName>
</protein>